<dbReference type="Pfam" id="PF13370">
    <property type="entry name" value="Fer4_13"/>
    <property type="match status" value="1"/>
</dbReference>
<accession>A0A2H0W1J2</accession>
<evidence type="ECO:0000256" key="5">
    <source>
        <dbReference type="ARBA" id="ARBA00023014"/>
    </source>
</evidence>
<dbReference type="PROSITE" id="PS51379">
    <property type="entry name" value="4FE4S_FER_2"/>
    <property type="match status" value="1"/>
</dbReference>
<keyword evidence="4 6" id="KW-0408">Iron</keyword>
<evidence type="ECO:0000313" key="9">
    <source>
        <dbReference type="Proteomes" id="UP000230935"/>
    </source>
</evidence>
<dbReference type="InterPro" id="IPR017896">
    <property type="entry name" value="4Fe4S_Fe-S-bd"/>
</dbReference>
<name>A0A2H0W1J2_9BACT</name>
<dbReference type="Proteomes" id="UP000230935">
    <property type="component" value="Unassembled WGS sequence"/>
</dbReference>
<keyword evidence="2 6" id="KW-0479">Metal-binding</keyword>
<organism evidence="8 9">
    <name type="scientific">Candidatus Buchananbacteria bacterium CG10_big_fil_rev_8_21_14_0_10_42_9</name>
    <dbReference type="NCBI Taxonomy" id="1974526"/>
    <lineage>
        <taxon>Bacteria</taxon>
        <taxon>Candidatus Buchananiibacteriota</taxon>
    </lineage>
</organism>
<proteinExistence type="predicted"/>
<dbReference type="PANTHER" id="PTHR36923">
    <property type="entry name" value="FERREDOXIN"/>
    <property type="match status" value="1"/>
</dbReference>
<feature type="domain" description="4Fe-4S ferredoxin-type" evidence="7">
    <location>
        <begin position="14"/>
        <end position="42"/>
    </location>
</feature>
<dbReference type="PANTHER" id="PTHR36923:SF3">
    <property type="entry name" value="FERREDOXIN"/>
    <property type="match status" value="1"/>
</dbReference>
<evidence type="ECO:0000256" key="3">
    <source>
        <dbReference type="ARBA" id="ARBA00022982"/>
    </source>
</evidence>
<reference evidence="9" key="1">
    <citation type="submission" date="2017-09" db="EMBL/GenBank/DDBJ databases">
        <title>Depth-based differentiation of microbial function through sediment-hosted aquifers and enrichment of novel symbionts in the deep terrestrial subsurface.</title>
        <authorList>
            <person name="Probst A.J."/>
            <person name="Ladd B."/>
            <person name="Jarett J.K."/>
            <person name="Geller-Mcgrath D.E."/>
            <person name="Sieber C.M.K."/>
            <person name="Emerson J.B."/>
            <person name="Anantharaman K."/>
            <person name="Thomas B.C."/>
            <person name="Malmstrom R."/>
            <person name="Stieglmeier M."/>
            <person name="Klingl A."/>
            <person name="Woyke T."/>
            <person name="Ryan C.M."/>
            <person name="Banfield J.F."/>
        </authorList>
    </citation>
    <scope>NUCLEOTIDE SEQUENCE [LARGE SCALE GENOMIC DNA]</scope>
</reference>
<keyword evidence="1 6" id="KW-0813">Transport</keyword>
<dbReference type="Gene3D" id="3.30.70.20">
    <property type="match status" value="1"/>
</dbReference>
<dbReference type="SUPFAM" id="SSF54862">
    <property type="entry name" value="4Fe-4S ferredoxins"/>
    <property type="match status" value="1"/>
</dbReference>
<dbReference type="InterPro" id="IPR001080">
    <property type="entry name" value="3Fe4S_ferredoxin"/>
</dbReference>
<evidence type="ECO:0000256" key="2">
    <source>
        <dbReference type="ARBA" id="ARBA00022723"/>
    </source>
</evidence>
<sequence length="82" mass="9207">MLYFFNIINIIMAYKPKVIRDKCIGAAPCVAIAPEVFDLDEENIAVIKKYKDVDDQTILMAAKSCPTQAIVVEDEKGKQIFP</sequence>
<evidence type="ECO:0000259" key="7">
    <source>
        <dbReference type="PROSITE" id="PS51379"/>
    </source>
</evidence>
<comment type="function">
    <text evidence="6">Ferredoxins are iron-sulfur proteins that transfer electrons in a wide variety of metabolic reactions.</text>
</comment>
<dbReference type="EMBL" id="PEZZ01000016">
    <property type="protein sequence ID" value="PIS05218.1"/>
    <property type="molecule type" value="Genomic_DNA"/>
</dbReference>
<evidence type="ECO:0000256" key="6">
    <source>
        <dbReference type="RuleBase" id="RU368020"/>
    </source>
</evidence>
<evidence type="ECO:0000256" key="1">
    <source>
        <dbReference type="ARBA" id="ARBA00022448"/>
    </source>
</evidence>
<dbReference type="GO" id="GO:0009055">
    <property type="term" value="F:electron transfer activity"/>
    <property type="evidence" value="ECO:0007669"/>
    <property type="project" value="UniProtKB-UniRule"/>
</dbReference>
<dbReference type="PRINTS" id="PR00352">
    <property type="entry name" value="3FE4SFRDOXIN"/>
</dbReference>
<keyword evidence="5 6" id="KW-0411">Iron-sulfur</keyword>
<protein>
    <recommendedName>
        <fullName evidence="6">Ferredoxin</fullName>
    </recommendedName>
</protein>
<dbReference type="GO" id="GO:0051536">
    <property type="term" value="F:iron-sulfur cluster binding"/>
    <property type="evidence" value="ECO:0007669"/>
    <property type="project" value="UniProtKB-KW"/>
</dbReference>
<dbReference type="GO" id="GO:0005506">
    <property type="term" value="F:iron ion binding"/>
    <property type="evidence" value="ECO:0007669"/>
    <property type="project" value="UniProtKB-UniRule"/>
</dbReference>
<gene>
    <name evidence="8" type="ORF">COT81_02290</name>
</gene>
<dbReference type="InterPro" id="IPR051269">
    <property type="entry name" value="Fe-S_cluster_ET"/>
</dbReference>
<comment type="caution">
    <text evidence="8">The sequence shown here is derived from an EMBL/GenBank/DDBJ whole genome shotgun (WGS) entry which is preliminary data.</text>
</comment>
<dbReference type="AlphaFoldDB" id="A0A2H0W1J2"/>
<keyword evidence="3 6" id="KW-0249">Electron transport</keyword>
<evidence type="ECO:0000256" key="4">
    <source>
        <dbReference type="ARBA" id="ARBA00023004"/>
    </source>
</evidence>
<evidence type="ECO:0000313" key="8">
    <source>
        <dbReference type="EMBL" id="PIS05218.1"/>
    </source>
</evidence>